<evidence type="ECO:0000313" key="6">
    <source>
        <dbReference type="Proteomes" id="UP000077069"/>
    </source>
</evidence>
<keyword evidence="2" id="KW-0804">Transcription</keyword>
<dbReference type="AlphaFoldDB" id="A0A177CKR3"/>
<accession>A0A177CKR3</accession>
<gene>
    <name evidence="5" type="ORF">CC84DRAFT_1257017</name>
</gene>
<proteinExistence type="predicted"/>
<dbReference type="InterPro" id="IPR052416">
    <property type="entry name" value="GTF3C_component"/>
</dbReference>
<keyword evidence="3" id="KW-0539">Nucleus</keyword>
<dbReference type="PANTHER" id="PTHR15052">
    <property type="entry name" value="RNA POLYMERASE III TRANSCRIPTION INITIATION FACTOR COMPLEX SUBUNIT"/>
    <property type="match status" value="1"/>
</dbReference>
<name>A0A177CKR3_9PLEO</name>
<dbReference type="RefSeq" id="XP_018038458.1">
    <property type="nucleotide sequence ID" value="XM_018184689.1"/>
</dbReference>
<dbReference type="GO" id="GO:0005634">
    <property type="term" value="C:nucleus"/>
    <property type="evidence" value="ECO:0007669"/>
    <property type="project" value="UniProtKB-SubCell"/>
</dbReference>
<dbReference type="STRING" id="1460663.A0A177CKR3"/>
<feature type="compositionally biased region" description="Acidic residues" evidence="4">
    <location>
        <begin position="32"/>
        <end position="81"/>
    </location>
</feature>
<feature type="region of interest" description="Disordered" evidence="4">
    <location>
        <begin position="27"/>
        <end position="86"/>
    </location>
</feature>
<dbReference type="GO" id="GO:0000127">
    <property type="term" value="C:transcription factor TFIIIC complex"/>
    <property type="evidence" value="ECO:0007669"/>
    <property type="project" value="TreeGrafter"/>
</dbReference>
<dbReference type="EMBL" id="KV441550">
    <property type="protein sequence ID" value="OAG08093.1"/>
    <property type="molecule type" value="Genomic_DNA"/>
</dbReference>
<evidence type="ECO:0000313" key="5">
    <source>
        <dbReference type="EMBL" id="OAG08093.1"/>
    </source>
</evidence>
<evidence type="ECO:0000256" key="2">
    <source>
        <dbReference type="ARBA" id="ARBA00023163"/>
    </source>
</evidence>
<dbReference type="InterPro" id="IPR015943">
    <property type="entry name" value="WD40/YVTN_repeat-like_dom_sf"/>
</dbReference>
<keyword evidence="6" id="KW-1185">Reference proteome</keyword>
<dbReference type="PANTHER" id="PTHR15052:SF2">
    <property type="entry name" value="GENERAL TRANSCRIPTION FACTOR 3C POLYPEPTIDE 2"/>
    <property type="match status" value="1"/>
</dbReference>
<reference evidence="5 6" key="1">
    <citation type="submission" date="2016-05" db="EMBL/GenBank/DDBJ databases">
        <title>Comparative analysis of secretome profiles of manganese(II)-oxidizing ascomycete fungi.</title>
        <authorList>
            <consortium name="DOE Joint Genome Institute"/>
            <person name="Zeiner C.A."/>
            <person name="Purvine S.O."/>
            <person name="Zink E.M."/>
            <person name="Wu S."/>
            <person name="Pasa-Tolic L."/>
            <person name="Chaput D.L."/>
            <person name="Haridas S."/>
            <person name="Grigoriev I.V."/>
            <person name="Santelli C.M."/>
            <person name="Hansel C.M."/>
        </authorList>
    </citation>
    <scope>NUCLEOTIDE SEQUENCE [LARGE SCALE GENOMIC DNA]</scope>
    <source>
        <strain evidence="5 6">AP3s5-JAC2a</strain>
    </source>
</reference>
<sequence>MARESRARNAGRRVAYNYKEAFSGIELSGSEAEAEENDAGEVGEEEQDDFVPPAEDDDPDEFMVDEPAEAEVEEEEGEEQEEHVREEDIVVSMKALRDVLRARSITVEHRNSSLDSAPATPVRSGKTKSLRTTGLTGVRCVGTPGVAGARYIPLGANTAGATTTRQRAVGEWREGGQESRLRNLFGPTGEDLRPVFDAKKTWLSQVALPSRSFNHLAPSPYVTEETRAKDIKNVRQWYANFGRAAFAQGQTTVQMNEEQAQAYLLNLGPESLDLLMGALNNQRIFSLKKRRHMSAAAPFGSDSKRKGWIFHLGSRIQDVNWAPNQLGITQYLAVIVEQDDMTAKKHKRFGNPKAPAFIATSPFPASIQIWAFDSTKHGTMSAKNEPRLALVLCTDWGAPKAIQWWPIGAEDSIEPDQNGVVRLGLLAGIWSDGMVRILDVSLRNPTAGSSITQYVHYTEAALELAFRDPPSTDKAGNPVEKLSTLPSCLCWLSPTTIAVGTASGNIAIWTLTHPGMFPPLNRPDAGRPCPRPWFHKQLADTYVVTVSSGYPSRPQFLSLTTADGFARLIDLRAPVADCISSLRGRMIVHSQAWHEHTQSFVMLDEYYLLKHGTLRRYNQAIYTFRTDSTLTAVATSPVHPAVLVGSSDGSVAASNGLCKIMNAKDIPWSLTWFKHEWRRPVEDSEADNASPVVQSDGSIEGKPACPDDPGIMSRPLTRITEGYKPVQTSMQYPDSTKRHKDGAKFITVFEENSAATRVAWNPNLKCGAWAVAGMQSGMLRVEDLGV</sequence>
<dbReference type="SUPFAM" id="SSF50978">
    <property type="entry name" value="WD40 repeat-like"/>
    <property type="match status" value="1"/>
</dbReference>
<dbReference type="GO" id="GO:0006383">
    <property type="term" value="P:transcription by RNA polymerase III"/>
    <property type="evidence" value="ECO:0007669"/>
    <property type="project" value="TreeGrafter"/>
</dbReference>
<comment type="subcellular location">
    <subcellularLocation>
        <location evidence="1">Nucleus</location>
    </subcellularLocation>
</comment>
<dbReference type="InterPro" id="IPR036322">
    <property type="entry name" value="WD40_repeat_dom_sf"/>
</dbReference>
<protein>
    <recommendedName>
        <fullName evidence="7">WD40 repeat-like protein</fullName>
    </recommendedName>
</protein>
<evidence type="ECO:0000256" key="1">
    <source>
        <dbReference type="ARBA" id="ARBA00004123"/>
    </source>
</evidence>
<evidence type="ECO:0000256" key="4">
    <source>
        <dbReference type="SAM" id="MobiDB-lite"/>
    </source>
</evidence>
<dbReference type="OrthoDB" id="4703at2759"/>
<organism evidence="5 6">
    <name type="scientific">Paraphaeosphaeria sporulosa</name>
    <dbReference type="NCBI Taxonomy" id="1460663"/>
    <lineage>
        <taxon>Eukaryota</taxon>
        <taxon>Fungi</taxon>
        <taxon>Dikarya</taxon>
        <taxon>Ascomycota</taxon>
        <taxon>Pezizomycotina</taxon>
        <taxon>Dothideomycetes</taxon>
        <taxon>Pleosporomycetidae</taxon>
        <taxon>Pleosporales</taxon>
        <taxon>Massarineae</taxon>
        <taxon>Didymosphaeriaceae</taxon>
        <taxon>Paraphaeosphaeria</taxon>
    </lineage>
</organism>
<dbReference type="Proteomes" id="UP000077069">
    <property type="component" value="Unassembled WGS sequence"/>
</dbReference>
<dbReference type="Gene3D" id="2.130.10.10">
    <property type="entry name" value="YVTN repeat-like/Quinoprotein amine dehydrogenase"/>
    <property type="match status" value="1"/>
</dbReference>
<evidence type="ECO:0000256" key="3">
    <source>
        <dbReference type="ARBA" id="ARBA00023242"/>
    </source>
</evidence>
<dbReference type="GeneID" id="28768175"/>
<dbReference type="InParanoid" id="A0A177CKR3"/>
<evidence type="ECO:0008006" key="7">
    <source>
        <dbReference type="Google" id="ProtNLM"/>
    </source>
</evidence>
<feature type="region of interest" description="Disordered" evidence="4">
    <location>
        <begin position="683"/>
        <end position="714"/>
    </location>
</feature>